<evidence type="ECO:0000256" key="4">
    <source>
        <dbReference type="ARBA" id="ARBA00021735"/>
    </source>
</evidence>
<name>A0ABS9L7Z7_9MICC</name>
<comment type="caution">
    <text evidence="6">The sequence shown here is derived from an EMBL/GenBank/DDBJ whole genome shotgun (WGS) entry which is preliminary data.</text>
</comment>
<keyword evidence="7" id="KW-1185">Reference proteome</keyword>
<evidence type="ECO:0000256" key="5">
    <source>
        <dbReference type="ARBA" id="ARBA00023239"/>
    </source>
</evidence>
<comment type="similarity">
    <text evidence="2">Belongs to the pterin-4-alpha-carbinolamine dehydratase family.</text>
</comment>
<dbReference type="CDD" id="cd00488">
    <property type="entry name" value="PCD_DCoH"/>
    <property type="match status" value="1"/>
</dbReference>
<dbReference type="InterPro" id="IPR001533">
    <property type="entry name" value="Pterin_deHydtase"/>
</dbReference>
<dbReference type="Proteomes" id="UP001165368">
    <property type="component" value="Unassembled WGS sequence"/>
</dbReference>
<evidence type="ECO:0000256" key="1">
    <source>
        <dbReference type="ARBA" id="ARBA00001554"/>
    </source>
</evidence>
<evidence type="ECO:0000313" key="6">
    <source>
        <dbReference type="EMBL" id="MCG2622797.1"/>
    </source>
</evidence>
<dbReference type="InterPro" id="IPR036428">
    <property type="entry name" value="PCD_sf"/>
</dbReference>
<evidence type="ECO:0000313" key="7">
    <source>
        <dbReference type="Proteomes" id="UP001165368"/>
    </source>
</evidence>
<dbReference type="Pfam" id="PF01329">
    <property type="entry name" value="Pterin_4a"/>
    <property type="match status" value="1"/>
</dbReference>
<organism evidence="6 7">
    <name type="scientific">Arthrobacter hankyongi</name>
    <dbReference type="NCBI Taxonomy" id="2904801"/>
    <lineage>
        <taxon>Bacteria</taxon>
        <taxon>Bacillati</taxon>
        <taxon>Actinomycetota</taxon>
        <taxon>Actinomycetes</taxon>
        <taxon>Micrococcales</taxon>
        <taxon>Micrococcaceae</taxon>
        <taxon>Arthrobacter</taxon>
    </lineage>
</organism>
<evidence type="ECO:0000256" key="2">
    <source>
        <dbReference type="ARBA" id="ARBA00006472"/>
    </source>
</evidence>
<dbReference type="RefSeq" id="WP_237821436.1">
    <property type="nucleotide sequence ID" value="NZ_JAKLTQ010000008.1"/>
</dbReference>
<reference evidence="6" key="1">
    <citation type="submission" date="2022-01" db="EMBL/GenBank/DDBJ databases">
        <authorList>
            <person name="Jo J.-H."/>
            <person name="Im W.-T."/>
        </authorList>
    </citation>
    <scope>NUCLEOTIDE SEQUENCE</scope>
    <source>
        <strain evidence="6">I2-34</strain>
    </source>
</reference>
<dbReference type="PANTHER" id="PTHR12599">
    <property type="entry name" value="PTERIN-4-ALPHA-CARBINOLAMINE DEHYDRATASE"/>
    <property type="match status" value="1"/>
</dbReference>
<dbReference type="Gene3D" id="3.30.1360.20">
    <property type="entry name" value="Transcriptional coactivator/pterin dehydratase"/>
    <property type="match status" value="1"/>
</dbReference>
<comment type="catalytic activity">
    <reaction evidence="1">
        <text>(4aS,6R)-4a-hydroxy-L-erythro-5,6,7,8-tetrahydrobiopterin = (6R)-L-erythro-6,7-dihydrobiopterin + H2O</text>
        <dbReference type="Rhea" id="RHEA:11920"/>
        <dbReference type="ChEBI" id="CHEBI:15377"/>
        <dbReference type="ChEBI" id="CHEBI:15642"/>
        <dbReference type="ChEBI" id="CHEBI:43120"/>
        <dbReference type="EC" id="4.2.1.96"/>
    </reaction>
</comment>
<sequence>MPGAKDALTREQIDLELRGLTQWAYVQGGLVTVYKLENARQALDLIAAVGDIAEEANHHPDLDWRYNRVLVRFSSHDAGGQVTTRDVSAAATVSVLAERLGAVAEPDQYPASS</sequence>
<dbReference type="PANTHER" id="PTHR12599:SF0">
    <property type="entry name" value="PTERIN-4-ALPHA-CARBINOLAMINE DEHYDRATASE"/>
    <property type="match status" value="1"/>
</dbReference>
<protein>
    <recommendedName>
        <fullName evidence="4">Putative pterin-4-alpha-carbinolamine dehydratase</fullName>
        <ecNumber evidence="3">4.2.1.96</ecNumber>
    </recommendedName>
</protein>
<proteinExistence type="inferred from homology"/>
<evidence type="ECO:0000256" key="3">
    <source>
        <dbReference type="ARBA" id="ARBA00013252"/>
    </source>
</evidence>
<dbReference type="SUPFAM" id="SSF55248">
    <property type="entry name" value="PCD-like"/>
    <property type="match status" value="1"/>
</dbReference>
<dbReference type="EMBL" id="JAKLTQ010000008">
    <property type="protein sequence ID" value="MCG2622797.1"/>
    <property type="molecule type" value="Genomic_DNA"/>
</dbReference>
<keyword evidence="5" id="KW-0456">Lyase</keyword>
<dbReference type="EC" id="4.2.1.96" evidence="3"/>
<gene>
    <name evidence="6" type="ORF">LVY72_12890</name>
</gene>
<accession>A0ABS9L7Z7</accession>